<dbReference type="Pfam" id="PF00076">
    <property type="entry name" value="RRM_1"/>
    <property type="match status" value="1"/>
</dbReference>
<dbReference type="CDD" id="cd00590">
    <property type="entry name" value="RRM_SF"/>
    <property type="match status" value="1"/>
</dbReference>
<dbReference type="GO" id="GO:0003723">
    <property type="term" value="F:RNA binding"/>
    <property type="evidence" value="ECO:0007669"/>
    <property type="project" value="UniProtKB-UniRule"/>
</dbReference>
<gene>
    <name evidence="6" type="ORF">OE88DRAFT_1731729</name>
</gene>
<dbReference type="EMBL" id="ML213504">
    <property type="protein sequence ID" value="TFK56103.1"/>
    <property type="molecule type" value="Genomic_DNA"/>
</dbReference>
<protein>
    <recommendedName>
        <fullName evidence="5">RRM domain-containing protein</fullName>
    </recommendedName>
</protein>
<evidence type="ECO:0000256" key="4">
    <source>
        <dbReference type="SAM" id="MobiDB-lite"/>
    </source>
</evidence>
<feature type="compositionally biased region" description="Basic and acidic residues" evidence="4">
    <location>
        <begin position="331"/>
        <end position="345"/>
    </location>
</feature>
<evidence type="ECO:0000313" key="7">
    <source>
        <dbReference type="Proteomes" id="UP000305948"/>
    </source>
</evidence>
<dbReference type="AlphaFoldDB" id="A0A5C3NFH4"/>
<dbReference type="OrthoDB" id="267048at2759"/>
<evidence type="ECO:0000256" key="2">
    <source>
        <dbReference type="ARBA" id="ARBA00022884"/>
    </source>
</evidence>
<dbReference type="InterPro" id="IPR035979">
    <property type="entry name" value="RBD_domain_sf"/>
</dbReference>
<feature type="domain" description="RRM" evidence="5">
    <location>
        <begin position="93"/>
        <end position="177"/>
    </location>
</feature>
<evidence type="ECO:0000259" key="5">
    <source>
        <dbReference type="PROSITE" id="PS50102"/>
    </source>
</evidence>
<keyword evidence="1" id="KW-0677">Repeat</keyword>
<dbReference type="InterPro" id="IPR000504">
    <property type="entry name" value="RRM_dom"/>
</dbReference>
<keyword evidence="2 3" id="KW-0694">RNA-binding</keyword>
<dbReference type="SMART" id="SM00360">
    <property type="entry name" value="RRM"/>
    <property type="match status" value="1"/>
</dbReference>
<reference evidence="6 7" key="1">
    <citation type="journal article" date="2019" name="Nat. Ecol. Evol.">
        <title>Megaphylogeny resolves global patterns of mushroom evolution.</title>
        <authorList>
            <person name="Varga T."/>
            <person name="Krizsan K."/>
            <person name="Foldi C."/>
            <person name="Dima B."/>
            <person name="Sanchez-Garcia M."/>
            <person name="Sanchez-Ramirez S."/>
            <person name="Szollosi G.J."/>
            <person name="Szarkandi J.G."/>
            <person name="Papp V."/>
            <person name="Albert L."/>
            <person name="Andreopoulos W."/>
            <person name="Angelini C."/>
            <person name="Antonin V."/>
            <person name="Barry K.W."/>
            <person name="Bougher N.L."/>
            <person name="Buchanan P."/>
            <person name="Buyck B."/>
            <person name="Bense V."/>
            <person name="Catcheside P."/>
            <person name="Chovatia M."/>
            <person name="Cooper J."/>
            <person name="Damon W."/>
            <person name="Desjardin D."/>
            <person name="Finy P."/>
            <person name="Geml J."/>
            <person name="Haridas S."/>
            <person name="Hughes K."/>
            <person name="Justo A."/>
            <person name="Karasinski D."/>
            <person name="Kautmanova I."/>
            <person name="Kiss B."/>
            <person name="Kocsube S."/>
            <person name="Kotiranta H."/>
            <person name="LaButti K.M."/>
            <person name="Lechner B.E."/>
            <person name="Liimatainen K."/>
            <person name="Lipzen A."/>
            <person name="Lukacs Z."/>
            <person name="Mihaltcheva S."/>
            <person name="Morgado L.N."/>
            <person name="Niskanen T."/>
            <person name="Noordeloos M.E."/>
            <person name="Ohm R.A."/>
            <person name="Ortiz-Santana B."/>
            <person name="Ovrebo C."/>
            <person name="Racz N."/>
            <person name="Riley R."/>
            <person name="Savchenko A."/>
            <person name="Shiryaev A."/>
            <person name="Soop K."/>
            <person name="Spirin V."/>
            <person name="Szebenyi C."/>
            <person name="Tomsovsky M."/>
            <person name="Tulloss R.E."/>
            <person name="Uehling J."/>
            <person name="Grigoriev I.V."/>
            <person name="Vagvolgyi C."/>
            <person name="Papp T."/>
            <person name="Martin F.M."/>
            <person name="Miettinen O."/>
            <person name="Hibbett D.S."/>
            <person name="Nagy L.G."/>
        </authorList>
    </citation>
    <scope>NUCLEOTIDE SEQUENCE [LARGE SCALE GENOMIC DNA]</scope>
    <source>
        <strain evidence="6 7">OMC1185</strain>
    </source>
</reference>
<evidence type="ECO:0000256" key="1">
    <source>
        <dbReference type="ARBA" id="ARBA00022737"/>
    </source>
</evidence>
<evidence type="ECO:0000313" key="6">
    <source>
        <dbReference type="EMBL" id="TFK56103.1"/>
    </source>
</evidence>
<organism evidence="6 7">
    <name type="scientific">Heliocybe sulcata</name>
    <dbReference type="NCBI Taxonomy" id="5364"/>
    <lineage>
        <taxon>Eukaryota</taxon>
        <taxon>Fungi</taxon>
        <taxon>Dikarya</taxon>
        <taxon>Basidiomycota</taxon>
        <taxon>Agaricomycotina</taxon>
        <taxon>Agaricomycetes</taxon>
        <taxon>Gloeophyllales</taxon>
        <taxon>Gloeophyllaceae</taxon>
        <taxon>Heliocybe</taxon>
    </lineage>
</organism>
<dbReference type="PROSITE" id="PS50102">
    <property type="entry name" value="RRM"/>
    <property type="match status" value="1"/>
</dbReference>
<proteinExistence type="predicted"/>
<dbReference type="InterPro" id="IPR012677">
    <property type="entry name" value="Nucleotide-bd_a/b_plait_sf"/>
</dbReference>
<dbReference type="Gene3D" id="3.30.70.330">
    <property type="match status" value="1"/>
</dbReference>
<dbReference type="SUPFAM" id="SSF54928">
    <property type="entry name" value="RNA-binding domain, RBD"/>
    <property type="match status" value="1"/>
</dbReference>
<dbReference type="PANTHER" id="PTHR24012">
    <property type="entry name" value="RNA BINDING PROTEIN"/>
    <property type="match status" value="1"/>
</dbReference>
<name>A0A5C3NFH4_9AGAM</name>
<sequence>MLKKALFSGAQPLSAICTSHSTSGHARRVCPRLILHRTLASTPPLAVKSDYAKQRVIDRLERQKAYEEKYLRTARHPLAREAEKPYRPYKLSGRIFVRGIPDFVEPWDAENKLHEMFTPFGEVLSIELDETRRPGNYRCAFVKFRTTDSAQAAIAVCEKEPLYIENNHMLQVESFNPTRQLKERLYFSPMRFTREDLDLLLSPYQSQIERLQTRDVRDQENVIHGHIDFKTVEGAKRFLEGMDDKVVFGAFGAAKLRIAFSAKESLKYKVPQLPQTPVDEEEEITGLLPNAPAQFSRASKHAMPPGLTSHTPGGEVIRGLPNAPTKFSRASKHEIPPGLRSHELSKPVPGSGGMSRIDWLELSPKKRYGRSWQKKEQQKLARHGRVR</sequence>
<accession>A0A5C3NFH4</accession>
<dbReference type="Proteomes" id="UP000305948">
    <property type="component" value="Unassembled WGS sequence"/>
</dbReference>
<feature type="region of interest" description="Disordered" evidence="4">
    <location>
        <begin position="326"/>
        <end position="387"/>
    </location>
</feature>
<keyword evidence="7" id="KW-1185">Reference proteome</keyword>
<evidence type="ECO:0000256" key="3">
    <source>
        <dbReference type="PROSITE-ProRule" id="PRU00176"/>
    </source>
</evidence>